<dbReference type="AlphaFoldDB" id="A0AAV4IDW0"/>
<comment type="caution">
    <text evidence="2">The sequence shown here is derived from an EMBL/GenBank/DDBJ whole genome shotgun (WGS) entry which is preliminary data.</text>
</comment>
<evidence type="ECO:0000313" key="2">
    <source>
        <dbReference type="EMBL" id="GFS08364.1"/>
    </source>
</evidence>
<feature type="chain" id="PRO_5043842476" evidence="1">
    <location>
        <begin position="17"/>
        <end position="190"/>
    </location>
</feature>
<feature type="signal peptide" evidence="1">
    <location>
        <begin position="1"/>
        <end position="16"/>
    </location>
</feature>
<accession>A0AAV4IDW0</accession>
<keyword evidence="1" id="KW-0732">Signal</keyword>
<protein>
    <submittedName>
        <fullName evidence="2">Uncharacterized protein</fullName>
    </submittedName>
</protein>
<organism evidence="2 3">
    <name type="scientific">Elysia marginata</name>
    <dbReference type="NCBI Taxonomy" id="1093978"/>
    <lineage>
        <taxon>Eukaryota</taxon>
        <taxon>Metazoa</taxon>
        <taxon>Spiralia</taxon>
        <taxon>Lophotrochozoa</taxon>
        <taxon>Mollusca</taxon>
        <taxon>Gastropoda</taxon>
        <taxon>Heterobranchia</taxon>
        <taxon>Euthyneura</taxon>
        <taxon>Panpulmonata</taxon>
        <taxon>Sacoglossa</taxon>
        <taxon>Placobranchoidea</taxon>
        <taxon>Plakobranchidae</taxon>
        <taxon>Elysia</taxon>
    </lineage>
</organism>
<sequence length="190" mass="21388">MAGLWTLIVLTEGVEGSWEADDVIKIDIASIVKPSSFIGLWQMAAAASVVQRPVVSVHPNKGWSTFRSLNNPTLMPQQQQAPDPFFIMWTTTRGDEMVDDNWCANHFVPLLPLVSNKVKPVEVVQRSLNPVTGNFFFVRWQGEGFVARVEEVEEPGLILLSFMEKKDNCYTWPLKEDLSLEDEDVLIAPV</sequence>
<reference evidence="2 3" key="1">
    <citation type="journal article" date="2021" name="Elife">
        <title>Chloroplast acquisition without the gene transfer in kleptoplastic sea slugs, Plakobranchus ocellatus.</title>
        <authorList>
            <person name="Maeda T."/>
            <person name="Takahashi S."/>
            <person name="Yoshida T."/>
            <person name="Shimamura S."/>
            <person name="Takaki Y."/>
            <person name="Nagai Y."/>
            <person name="Toyoda A."/>
            <person name="Suzuki Y."/>
            <person name="Arimoto A."/>
            <person name="Ishii H."/>
            <person name="Satoh N."/>
            <person name="Nishiyama T."/>
            <person name="Hasebe M."/>
            <person name="Maruyama T."/>
            <person name="Minagawa J."/>
            <person name="Obokata J."/>
            <person name="Shigenobu S."/>
        </authorList>
    </citation>
    <scope>NUCLEOTIDE SEQUENCE [LARGE SCALE GENOMIC DNA]</scope>
</reference>
<dbReference type="EMBL" id="BMAT01013247">
    <property type="protein sequence ID" value="GFS08364.1"/>
    <property type="molecule type" value="Genomic_DNA"/>
</dbReference>
<evidence type="ECO:0000256" key="1">
    <source>
        <dbReference type="SAM" id="SignalP"/>
    </source>
</evidence>
<proteinExistence type="predicted"/>
<gene>
    <name evidence="2" type="ORF">ElyMa_006593400</name>
</gene>
<evidence type="ECO:0000313" key="3">
    <source>
        <dbReference type="Proteomes" id="UP000762676"/>
    </source>
</evidence>
<name>A0AAV4IDW0_9GAST</name>
<dbReference type="Proteomes" id="UP000762676">
    <property type="component" value="Unassembled WGS sequence"/>
</dbReference>
<keyword evidence="3" id="KW-1185">Reference proteome</keyword>